<reference evidence="4" key="1">
    <citation type="journal article" date="2018" name="Nat. Microbiol.">
        <title>Leveraging single-cell genomics to expand the fungal tree of life.</title>
        <authorList>
            <person name="Ahrendt S.R."/>
            <person name="Quandt C.A."/>
            <person name="Ciobanu D."/>
            <person name="Clum A."/>
            <person name="Salamov A."/>
            <person name="Andreopoulos B."/>
            <person name="Cheng J.F."/>
            <person name="Woyke T."/>
            <person name="Pelin A."/>
            <person name="Henrissat B."/>
            <person name="Reynolds N.K."/>
            <person name="Benny G.L."/>
            <person name="Smith M.E."/>
            <person name="James T.Y."/>
            <person name="Grigoriev I.V."/>
        </authorList>
    </citation>
    <scope>NUCLEOTIDE SEQUENCE [LARGE SCALE GENOMIC DNA]</scope>
    <source>
        <strain evidence="4">ATCC 52028</strain>
    </source>
</reference>
<dbReference type="PANTHER" id="PTHR21074">
    <property type="entry name" value="IQ AND UBIQUITIN-LIKE DOMAIN-CONTAINING PROTEIN"/>
    <property type="match status" value="1"/>
</dbReference>
<sequence length="590" mass="66318">MASASASSSSSRQGSAPAGAAPAADGLPARRDPHAAVIADLQTWQNKAYLGGFRSRRNRYYHAQTQTLTAYDLKAMARKEHFHRDAQTVFIHNRTSQTVTESGTQMTKTGCYVSPEGDKVLVARPYITADERHAQKVAAVITLQCWVRVIYAKRLVRFLRHKRDVLLQEQQRQAEHAVYLMGRAAEKARRAKMNPRTQADFDVLYHGLELWRRAETERIKASYTGDALTAELLALTNQQTDLLCKMEALKQAAATQHKARVIDKKIEAMSTPRTIQVPVMNNKIVSVAIETPTVRRAQELRAIYEALGSNELTIDERLSLLLTVKHTVKEFDCNLTRDMVDLVDREADQMRRGRPAAPLEGCRARLRQLMVQFIENPEFNPVAVWYSKPALRGLMAFTEGGLASGTHPDRLHALVGAKVYLCKNCGNYRASTDFALSTTQQNLGRCKECTREENIGVQRADDAVYATMLQDLLERERASPQGDALASMLHENDIRYLVEHIWASSSAISGICPMNTLTLVRWDSQHPFSPWNSVLLTYSEGAEHLKVSPDAVYGAGFLEKVRQRQLLARKHFTELLKMSKTFKTQLGIRA</sequence>
<feature type="compositionally biased region" description="Low complexity" evidence="1">
    <location>
        <begin position="1"/>
        <end position="27"/>
    </location>
</feature>
<gene>
    <name evidence="3" type="ORF">CAUPRSCDRAFT_6653</name>
</gene>
<name>A0A4P9X0C8_9FUNG</name>
<dbReference type="AlphaFoldDB" id="A0A4P9X0C8"/>
<feature type="domain" description="IQ motif and ubiquitin-like" evidence="2">
    <location>
        <begin position="258"/>
        <end position="385"/>
    </location>
</feature>
<proteinExistence type="predicted"/>
<dbReference type="PANTHER" id="PTHR21074:SF0">
    <property type="entry name" value="IQ AND UBIQUITIN-LIKE DOMAIN-CONTAINING PROTEIN"/>
    <property type="match status" value="1"/>
</dbReference>
<organism evidence="3 4">
    <name type="scientific">Caulochytrium protostelioides</name>
    <dbReference type="NCBI Taxonomy" id="1555241"/>
    <lineage>
        <taxon>Eukaryota</taxon>
        <taxon>Fungi</taxon>
        <taxon>Fungi incertae sedis</taxon>
        <taxon>Chytridiomycota</taxon>
        <taxon>Chytridiomycota incertae sedis</taxon>
        <taxon>Chytridiomycetes</taxon>
        <taxon>Caulochytriales</taxon>
        <taxon>Caulochytriaceae</taxon>
        <taxon>Caulochytrium</taxon>
    </lineage>
</organism>
<evidence type="ECO:0000313" key="4">
    <source>
        <dbReference type="Proteomes" id="UP000268535"/>
    </source>
</evidence>
<dbReference type="InterPro" id="IPR037695">
    <property type="entry name" value="IQUB"/>
</dbReference>
<dbReference type="Proteomes" id="UP000268535">
    <property type="component" value="Unassembled WGS sequence"/>
</dbReference>
<dbReference type="Pfam" id="PF25805">
    <property type="entry name" value="IQUB"/>
    <property type="match status" value="1"/>
</dbReference>
<feature type="region of interest" description="Disordered" evidence="1">
    <location>
        <begin position="1"/>
        <end position="28"/>
    </location>
</feature>
<accession>A0A4P9X0C8</accession>
<evidence type="ECO:0000259" key="2">
    <source>
        <dbReference type="Pfam" id="PF25805"/>
    </source>
</evidence>
<evidence type="ECO:0000313" key="3">
    <source>
        <dbReference type="EMBL" id="RKO97350.1"/>
    </source>
</evidence>
<dbReference type="EMBL" id="ML009302">
    <property type="protein sequence ID" value="RKO97350.1"/>
    <property type="molecule type" value="Genomic_DNA"/>
</dbReference>
<dbReference type="InterPro" id="IPR057887">
    <property type="entry name" value="IQUB_helical"/>
</dbReference>
<protein>
    <recommendedName>
        <fullName evidence="2">IQ motif and ubiquitin-like domain-containing protein</fullName>
    </recommendedName>
</protein>
<evidence type="ECO:0000256" key="1">
    <source>
        <dbReference type="SAM" id="MobiDB-lite"/>
    </source>
</evidence>